<name>A0ABV4TVW1_9GAMM</name>
<evidence type="ECO:0000256" key="1">
    <source>
        <dbReference type="SAM" id="MobiDB-lite"/>
    </source>
</evidence>
<feature type="compositionally biased region" description="Polar residues" evidence="1">
    <location>
        <begin position="437"/>
        <end position="446"/>
    </location>
</feature>
<keyword evidence="2" id="KW-0966">Cell projection</keyword>
<organism evidence="2 3">
    <name type="scientific">Thiohalorhabdus methylotrophus</name>
    <dbReference type="NCBI Taxonomy" id="3242694"/>
    <lineage>
        <taxon>Bacteria</taxon>
        <taxon>Pseudomonadati</taxon>
        <taxon>Pseudomonadota</taxon>
        <taxon>Gammaproteobacteria</taxon>
        <taxon>Thiohalorhabdales</taxon>
        <taxon>Thiohalorhabdaceae</taxon>
        <taxon>Thiohalorhabdus</taxon>
    </lineage>
</organism>
<dbReference type="Proteomes" id="UP001575181">
    <property type="component" value="Unassembled WGS sequence"/>
</dbReference>
<feature type="compositionally biased region" description="Low complexity" evidence="1">
    <location>
        <begin position="229"/>
        <end position="254"/>
    </location>
</feature>
<dbReference type="EMBL" id="JBGUAW010000007">
    <property type="protein sequence ID" value="MFA9461474.1"/>
    <property type="molecule type" value="Genomic_DNA"/>
</dbReference>
<accession>A0ABV4TVW1</accession>
<sequence length="446" mass="46274">MAQPPSGSIPGSRPVETTPIRIGRSQPGAPQLQEGRLYPATVVRGGQSPVLRLAGQNVAAEPRHPTLEQGARLLVRPQIQAGRVVLHVMGHGDIQGQVANRFGSMLNRFPWPLPPGGAPASGAAAPQGGGTPATGGPGSLHPPGSAPVGPGLGRGLSGLTRLPTSALFLGSAGGTGARPGADPAGPPPDSSGSRLPRLLPGQAGATARFLGTPDPANLPRPPLLGHLQPASGASPSTPAAGGAPAAAPAPATSAAARAPTLTGALLGSASSGPPPQIGASAGEVRGWLERLLEPVSDEPDRADQRQSLWERLLTEKGRLLLDRWAFVPLPFREETSGAWVQIQERAAEEEGAEPEATALRIWLNADHLGAMEVLMPLQGRRTWRIRCERPEARERLEAERPRLERLCRKAGHAVTLRVEGPEPDLSEPPDSLREAATIQQAVSSRA</sequence>
<keyword evidence="2" id="KW-0969">Cilium</keyword>
<feature type="region of interest" description="Disordered" evidence="1">
    <location>
        <begin position="1"/>
        <end position="32"/>
    </location>
</feature>
<keyword evidence="3" id="KW-1185">Reference proteome</keyword>
<evidence type="ECO:0000313" key="3">
    <source>
        <dbReference type="Proteomes" id="UP001575181"/>
    </source>
</evidence>
<reference evidence="2 3" key="1">
    <citation type="submission" date="2024-08" db="EMBL/GenBank/DDBJ databases">
        <title>Whole-genome sequencing of halo(alkali)philic microorganisms from hypersaline lakes.</title>
        <authorList>
            <person name="Sorokin D.Y."/>
            <person name="Merkel A.Y."/>
            <person name="Messina E."/>
            <person name="Yakimov M."/>
        </authorList>
    </citation>
    <scope>NUCLEOTIDE SEQUENCE [LARGE SCALE GENOMIC DNA]</scope>
    <source>
        <strain evidence="2 3">Cl-TMA</strain>
    </source>
</reference>
<dbReference type="RefSeq" id="WP_373656261.1">
    <property type="nucleotide sequence ID" value="NZ_JBGUAW010000007.1"/>
</dbReference>
<keyword evidence="2" id="KW-0282">Flagellum</keyword>
<gene>
    <name evidence="2" type="ORF">ACERLL_11620</name>
</gene>
<feature type="region of interest" description="Disordered" evidence="1">
    <location>
        <begin position="113"/>
        <end position="254"/>
    </location>
</feature>
<feature type="compositionally biased region" description="Gly residues" evidence="1">
    <location>
        <begin position="127"/>
        <end position="138"/>
    </location>
</feature>
<evidence type="ECO:0000313" key="2">
    <source>
        <dbReference type="EMBL" id="MFA9461474.1"/>
    </source>
</evidence>
<feature type="region of interest" description="Disordered" evidence="1">
    <location>
        <begin position="417"/>
        <end position="446"/>
    </location>
</feature>
<protein>
    <submittedName>
        <fullName evidence="2">Flagellar hook-length control protein FliK</fullName>
    </submittedName>
</protein>
<comment type="caution">
    <text evidence="2">The sequence shown here is derived from an EMBL/GenBank/DDBJ whole genome shotgun (WGS) entry which is preliminary data.</text>
</comment>
<proteinExistence type="predicted"/>